<dbReference type="PANTHER" id="PTHR46825">
    <property type="entry name" value="D-ALANYL-D-ALANINE-CARBOXYPEPTIDASE/ENDOPEPTIDASE AMPH"/>
    <property type="match status" value="1"/>
</dbReference>
<sequence length="384" mass="41124">MSLATRLTEFLVRHDVTAAVSVAVFRDGRIHTFESPSPLDKRPVTQHTRFQAASISKPVTAMAVLKLVDQGLLDLDVDVRTYLKDAAWTLPFTNGVDPSSVAITLRHLLSHTAGTTVHGFCGYGIGAPPISTIDILNNVKFDVTVFDDGAVVVDRAPGTYRYSGGGYTVVQLVLESVLHTPFEDIMEQLLLQPLGMTDSSFHIDSSKGDHLAYAAPSNPNETFMVEENLLKGLGGEYCVYPQGAAAGLWTTATDLAKLNIAILTSLNGSPGAFWSRKSAALLLQSVSVHGPGSDDNGSIGLGWFLSDDKLGDLSVLTHTGGNVGFRSSSVTFTKRNAGFVVLQSSSFKYNFDSDDDQAVAVRRAIGREFDAILKDACANLDALP</sequence>
<dbReference type="SUPFAM" id="SSF56601">
    <property type="entry name" value="beta-lactamase/transpeptidase-like"/>
    <property type="match status" value="1"/>
</dbReference>
<accession>A0A485KKQ2</accession>
<evidence type="ECO:0000313" key="3">
    <source>
        <dbReference type="EMBL" id="VFT85503.1"/>
    </source>
</evidence>
<dbReference type="Gene3D" id="3.40.710.10">
    <property type="entry name" value="DD-peptidase/beta-lactamase superfamily"/>
    <property type="match status" value="1"/>
</dbReference>
<proteinExistence type="predicted"/>
<organism evidence="3 4">
    <name type="scientific">Aphanomyces stellatus</name>
    <dbReference type="NCBI Taxonomy" id="120398"/>
    <lineage>
        <taxon>Eukaryota</taxon>
        <taxon>Sar</taxon>
        <taxon>Stramenopiles</taxon>
        <taxon>Oomycota</taxon>
        <taxon>Saprolegniomycetes</taxon>
        <taxon>Saprolegniales</taxon>
        <taxon>Verrucalvaceae</taxon>
        <taxon>Aphanomyces</taxon>
    </lineage>
</organism>
<dbReference type="InterPro" id="IPR001466">
    <property type="entry name" value="Beta-lactam-related"/>
</dbReference>
<name>A0A485KKQ2_9STRA</name>
<reference evidence="3 4" key="1">
    <citation type="submission" date="2019-03" db="EMBL/GenBank/DDBJ databases">
        <authorList>
            <person name="Gaulin E."/>
            <person name="Dumas B."/>
        </authorList>
    </citation>
    <scope>NUCLEOTIDE SEQUENCE [LARGE SCALE GENOMIC DNA]</scope>
    <source>
        <strain evidence="3">CBS 568.67</strain>
    </source>
</reference>
<keyword evidence="4" id="KW-1185">Reference proteome</keyword>
<protein>
    <submittedName>
        <fullName evidence="3">Aste57867_8617 protein</fullName>
    </submittedName>
</protein>
<dbReference type="EMBL" id="VJMH01005109">
    <property type="protein sequence ID" value="KAF0700865.1"/>
    <property type="molecule type" value="Genomic_DNA"/>
</dbReference>
<feature type="domain" description="Beta-lactamase-related" evidence="1">
    <location>
        <begin position="17"/>
        <end position="360"/>
    </location>
</feature>
<reference evidence="2" key="2">
    <citation type="submission" date="2019-06" db="EMBL/GenBank/DDBJ databases">
        <title>Genomics analysis of Aphanomyces spp. identifies a new class of oomycete effector associated with host adaptation.</title>
        <authorList>
            <person name="Gaulin E."/>
        </authorList>
    </citation>
    <scope>NUCLEOTIDE SEQUENCE</scope>
    <source>
        <strain evidence="2">CBS 578.67</strain>
    </source>
</reference>
<dbReference type="OrthoDB" id="428260at2759"/>
<dbReference type="PANTHER" id="PTHR46825:SF12">
    <property type="entry name" value="PENICILLIN-BINDING PROTEIN 4"/>
    <property type="match status" value="1"/>
</dbReference>
<dbReference type="InterPro" id="IPR050491">
    <property type="entry name" value="AmpC-like"/>
</dbReference>
<evidence type="ECO:0000259" key="1">
    <source>
        <dbReference type="Pfam" id="PF00144"/>
    </source>
</evidence>
<dbReference type="Proteomes" id="UP000332933">
    <property type="component" value="Unassembled WGS sequence"/>
</dbReference>
<evidence type="ECO:0000313" key="4">
    <source>
        <dbReference type="Proteomes" id="UP000332933"/>
    </source>
</evidence>
<dbReference type="InterPro" id="IPR012338">
    <property type="entry name" value="Beta-lactam/transpept-like"/>
</dbReference>
<dbReference type="AlphaFoldDB" id="A0A485KKQ2"/>
<evidence type="ECO:0000313" key="2">
    <source>
        <dbReference type="EMBL" id="KAF0700865.1"/>
    </source>
</evidence>
<dbReference type="Pfam" id="PF00144">
    <property type="entry name" value="Beta-lactamase"/>
    <property type="match status" value="1"/>
</dbReference>
<dbReference type="EMBL" id="CAADRA010005130">
    <property type="protein sequence ID" value="VFT85503.1"/>
    <property type="molecule type" value="Genomic_DNA"/>
</dbReference>
<gene>
    <name evidence="3" type="primary">Aste57867_8617</name>
    <name evidence="2" type="ORF">As57867_008583</name>
    <name evidence="3" type="ORF">ASTE57867_8617</name>
</gene>